<dbReference type="InterPro" id="IPR016024">
    <property type="entry name" value="ARM-type_fold"/>
</dbReference>
<dbReference type="PROSITE" id="PS51425">
    <property type="entry name" value="SCD"/>
    <property type="match status" value="1"/>
</dbReference>
<feature type="region of interest" description="Disordered" evidence="1">
    <location>
        <begin position="1"/>
        <end position="145"/>
    </location>
</feature>
<feature type="region of interest" description="Disordered" evidence="1">
    <location>
        <begin position="817"/>
        <end position="857"/>
    </location>
</feature>
<reference evidence="3" key="1">
    <citation type="submission" date="2020-05" db="EMBL/GenBank/DDBJ databases">
        <title>Phylogenomic resolution of chytrid fungi.</title>
        <authorList>
            <person name="Stajich J.E."/>
            <person name="Amses K."/>
            <person name="Simmons R."/>
            <person name="Seto K."/>
            <person name="Myers J."/>
            <person name="Bonds A."/>
            <person name="Quandt C.A."/>
            <person name="Barry K."/>
            <person name="Liu P."/>
            <person name="Grigoriev I."/>
            <person name="Longcore J.E."/>
            <person name="James T.Y."/>
        </authorList>
    </citation>
    <scope>NUCLEOTIDE SEQUENCE</scope>
    <source>
        <strain evidence="3">JEL0318</strain>
    </source>
</reference>
<feature type="compositionally biased region" description="Basic residues" evidence="1">
    <location>
        <begin position="106"/>
        <end position="116"/>
    </location>
</feature>
<comment type="caution">
    <text evidence="3">The sequence shown here is derived from an EMBL/GenBank/DDBJ whole genome shotgun (WGS) entry which is preliminary data.</text>
</comment>
<feature type="region of interest" description="Disordered" evidence="1">
    <location>
        <begin position="1015"/>
        <end position="1040"/>
    </location>
</feature>
<keyword evidence="4" id="KW-1185">Reference proteome</keyword>
<dbReference type="InterPro" id="IPR011989">
    <property type="entry name" value="ARM-like"/>
</dbReference>
<dbReference type="Pfam" id="PF24571">
    <property type="entry name" value="HEAT_SCC3-SA"/>
    <property type="match status" value="1"/>
</dbReference>
<gene>
    <name evidence="3" type="ORF">HK097_004488</name>
</gene>
<dbReference type="PANTHER" id="PTHR11199:SF0">
    <property type="entry name" value="LD34181P-RELATED"/>
    <property type="match status" value="1"/>
</dbReference>
<feature type="compositionally biased region" description="Acidic residues" evidence="1">
    <location>
        <begin position="1597"/>
        <end position="1638"/>
    </location>
</feature>
<feature type="compositionally biased region" description="Acidic residues" evidence="1">
    <location>
        <begin position="1559"/>
        <end position="1570"/>
    </location>
</feature>
<dbReference type="PANTHER" id="PTHR11199">
    <property type="entry name" value="STROMAL ANTIGEN"/>
    <property type="match status" value="1"/>
</dbReference>
<dbReference type="Proteomes" id="UP001212841">
    <property type="component" value="Unassembled WGS sequence"/>
</dbReference>
<dbReference type="Pfam" id="PF08514">
    <property type="entry name" value="STAG"/>
    <property type="match status" value="1"/>
</dbReference>
<dbReference type="SUPFAM" id="SSF48371">
    <property type="entry name" value="ARM repeat"/>
    <property type="match status" value="1"/>
</dbReference>
<feature type="region of interest" description="Disordered" evidence="1">
    <location>
        <begin position="571"/>
        <end position="616"/>
    </location>
</feature>
<feature type="compositionally biased region" description="Polar residues" evidence="1">
    <location>
        <begin position="848"/>
        <end position="857"/>
    </location>
</feature>
<feature type="compositionally biased region" description="Basic and acidic residues" evidence="1">
    <location>
        <begin position="836"/>
        <end position="847"/>
    </location>
</feature>
<dbReference type="GO" id="GO:0008278">
    <property type="term" value="C:cohesin complex"/>
    <property type="evidence" value="ECO:0007669"/>
    <property type="project" value="TreeGrafter"/>
</dbReference>
<feature type="compositionally biased region" description="Basic residues" evidence="1">
    <location>
        <begin position="52"/>
        <end position="61"/>
    </location>
</feature>
<evidence type="ECO:0000313" key="4">
    <source>
        <dbReference type="Proteomes" id="UP001212841"/>
    </source>
</evidence>
<evidence type="ECO:0000259" key="2">
    <source>
        <dbReference type="PROSITE" id="PS51425"/>
    </source>
</evidence>
<dbReference type="InterPro" id="IPR056396">
    <property type="entry name" value="HEAT_SCC3-SA"/>
</dbReference>
<evidence type="ECO:0000256" key="1">
    <source>
        <dbReference type="SAM" id="MobiDB-lite"/>
    </source>
</evidence>
<dbReference type="GO" id="GO:0000785">
    <property type="term" value="C:chromatin"/>
    <property type="evidence" value="ECO:0007669"/>
    <property type="project" value="TreeGrafter"/>
</dbReference>
<dbReference type="InterPro" id="IPR039662">
    <property type="entry name" value="Cohesin_Scc3/SA"/>
</dbReference>
<feature type="compositionally biased region" description="Basic and acidic residues" evidence="1">
    <location>
        <begin position="341"/>
        <end position="350"/>
    </location>
</feature>
<dbReference type="InterPro" id="IPR020839">
    <property type="entry name" value="SCD"/>
</dbReference>
<feature type="compositionally biased region" description="Basic residues" evidence="1">
    <location>
        <begin position="1449"/>
        <end position="1459"/>
    </location>
</feature>
<feature type="compositionally biased region" description="Basic and acidic residues" evidence="1">
    <location>
        <begin position="1544"/>
        <end position="1558"/>
    </location>
</feature>
<feature type="compositionally biased region" description="Basic residues" evidence="1">
    <location>
        <begin position="24"/>
        <end position="34"/>
    </location>
</feature>
<feature type="compositionally biased region" description="Basic residues" evidence="1">
    <location>
        <begin position="124"/>
        <end position="134"/>
    </location>
</feature>
<dbReference type="GO" id="GO:0007062">
    <property type="term" value="P:sister chromatid cohesion"/>
    <property type="evidence" value="ECO:0007669"/>
    <property type="project" value="UniProtKB-ARBA"/>
</dbReference>
<dbReference type="EMBL" id="JADGJD010000215">
    <property type="protein sequence ID" value="KAJ3053350.1"/>
    <property type="molecule type" value="Genomic_DNA"/>
</dbReference>
<accession>A0AAD5SEV2</accession>
<evidence type="ECO:0000313" key="3">
    <source>
        <dbReference type="EMBL" id="KAJ3053350.1"/>
    </source>
</evidence>
<name>A0AAD5SEV2_9FUNG</name>
<protein>
    <recommendedName>
        <fullName evidence="2">SCD domain-containing protein</fullName>
    </recommendedName>
</protein>
<dbReference type="Gene3D" id="1.25.10.10">
    <property type="entry name" value="Leucine-rich Repeat Variant"/>
    <property type="match status" value="1"/>
</dbReference>
<dbReference type="GO" id="GO:0003682">
    <property type="term" value="F:chromatin binding"/>
    <property type="evidence" value="ECO:0007669"/>
    <property type="project" value="TreeGrafter"/>
</dbReference>
<feature type="compositionally biased region" description="Low complexity" evidence="1">
    <location>
        <begin position="1"/>
        <end position="16"/>
    </location>
</feature>
<dbReference type="InterPro" id="IPR013721">
    <property type="entry name" value="STAG"/>
</dbReference>
<feature type="region of interest" description="Disordered" evidence="1">
    <location>
        <begin position="960"/>
        <end position="979"/>
    </location>
</feature>
<proteinExistence type="predicted"/>
<feature type="region of interest" description="Disordered" evidence="1">
    <location>
        <begin position="326"/>
        <end position="350"/>
    </location>
</feature>
<feature type="region of interest" description="Disordered" evidence="1">
    <location>
        <begin position="1448"/>
        <end position="1653"/>
    </location>
</feature>
<sequence length="1653" mass="183889">MDDDSTPSGSPTSNGGHLSPSVRRSGRVPVKRKLYIGEDDDETEAVPTESRKKPKGSKAKAKASTPEAEANGDEEQTNKQPPQSDGDSSLSELSESEPEEEVQPQKKARGRPKGSGKGKTSVKSQKKAAVKGKKAAASNGQEEESEEFSIFDIVLNHPNALDATVTDWLDTYREDSVDAMLTLVQFVIEATGCPGKVSRADFEDGNEEAIPEIVSSLEEQFDLDKQQDYPLIAKGKGRSPITKFRKHFTEFWTKWVHKLNLGLLYDVDNGCIEKLLVWLVPMSSSTLRPLRHTSAAVALIMHSALCDIAREVEHEWRMANRQLAAEEKKGGARKSRGGANQREEQLRATSEELHSKKMQLERHLQDLFDSFFVHRYRDINPVIRVECIRELGSWIEKFPDYYLDPTYLRYIGWLLSDKVADVRQEALRSLGRLYAVESLRHGLRPFTERFKDRIITMACRDAAVRTEAVITVRRIADAGLLDEDDCKKLLRLMYDDNEKVRELASPLISQIWTDDYLEKHQEKARAALGPAYEDDVKARWVELKAFCQVLIEQCENMAADGRVAVAAAGEESNGAGGKQTTSSLQSSQSGSQTMSLSQSQNDLFDEEEYENDGDAEERKKELVDLYEWAKRLDDVSGDLLDQRVAVAVAGLWDQMEFLHDWKSISDYLAADLTSDDASQTLSPILGDLSQTGIGIYRLSEQEESCLLYVLVAVLDQMFHHQEKDEETHVEVVGGIFKVLPKLFQKYGGEYGREGSRRVVQVLRIVRYLDLGLYLELRMLKMYDALFDDIKRVFLNHADREVLSECTDTLQYLMGQSADEAKSAEPVKTPKKGGPKKTVDMDVDEHNDTSTTSLHNATKQKVEELTEELANTQLGSQLAVLKSSLEENADSVDLKLLYGLQNATVRLDELLRVVDVVATLGNDPIKGDEGTQWESVSEVLIQVLEVVVTLASKDLDTLFEKGLPNGTSSLTSDGETDGNEGTRVLNELLEAALNGLGSSATWQLQNIHASLPPKLEAAGGKTEEDEEGTPSPEEFPSEETREKFQPFLANSQRVTELAEAIIDVTDDGPKFTVSAKLAAMKSLLFQRRLVNGLVLGKYAPESQTEMDESVQKDMVGVLMKAVEVFEFTSAKRQQESVSFETLTPAQKDVARNFVLFLAADVTALIKMEDLNGEMIVHFAQYFGVVDHLRDEEVGEGRRVPVLGGAWDGLTESAVRDVVVGRVKELLEEFETDVDRDDEAQVNRALHQIQKYYGSACEVMFDSLKKSLDHYQSVNFSFIDPTLSLAKVIISCIKAWTDKDARDAIRDKAVCRLLVNSALDLLKRGAEDMVDAVASWSSAHGGQGRSGERDIEDMEILERGQKMRRGDLESVNAGWRVWGAVGGAVQQLVHSVGGGNRGRGEDGELRSVEDVIEHASQLLLQKGFKPVDTDKDWDGYWAFVKAAEKGDFAVRRRGRPKATKKGSRENTPAASTKRKRRSSAVRPHDSEEEDNEATPKPKKAKTSRTKAGDDDPPARGPAAPGSSKRKRKTRDDDDEEGGRPVPTPSRRSERTKGKPTTYKDDSEEVEEDEEDLIVVSRSAKRARVAGGKGNKKAGKENEPVGDEGIEEGAAEAEEYSEDEGEKGQEVEEEGREEGGDEDEKDRESSPEVPLPRRRK</sequence>
<feature type="domain" description="SCD" evidence="2">
    <location>
        <begin position="372"/>
        <end position="457"/>
    </location>
</feature>
<dbReference type="Pfam" id="PF21581">
    <property type="entry name" value="SCD"/>
    <property type="match status" value="1"/>
</dbReference>
<feature type="compositionally biased region" description="Low complexity" evidence="1">
    <location>
        <begin position="571"/>
        <end position="600"/>
    </location>
</feature>
<organism evidence="3 4">
    <name type="scientific">Rhizophlyctis rosea</name>
    <dbReference type="NCBI Taxonomy" id="64517"/>
    <lineage>
        <taxon>Eukaryota</taxon>
        <taxon>Fungi</taxon>
        <taxon>Fungi incertae sedis</taxon>
        <taxon>Chytridiomycota</taxon>
        <taxon>Chytridiomycota incertae sedis</taxon>
        <taxon>Chytridiomycetes</taxon>
        <taxon>Rhizophlyctidales</taxon>
        <taxon>Rhizophlyctidaceae</taxon>
        <taxon>Rhizophlyctis</taxon>
    </lineage>
</organism>
<feature type="compositionally biased region" description="Acidic residues" evidence="1">
    <location>
        <begin position="603"/>
        <end position="615"/>
    </location>
</feature>
<dbReference type="GO" id="GO:0005634">
    <property type="term" value="C:nucleus"/>
    <property type="evidence" value="ECO:0007669"/>
    <property type="project" value="TreeGrafter"/>
</dbReference>
<feature type="compositionally biased region" description="Polar residues" evidence="1">
    <location>
        <begin position="78"/>
        <end position="87"/>
    </location>
</feature>